<dbReference type="PROSITE" id="PS50109">
    <property type="entry name" value="HIS_KIN"/>
    <property type="match status" value="1"/>
</dbReference>
<dbReference type="PROSITE" id="PS50110">
    <property type="entry name" value="RESPONSE_REGULATORY"/>
    <property type="match status" value="1"/>
</dbReference>
<dbReference type="InterPro" id="IPR008207">
    <property type="entry name" value="Sig_transdc_His_kin_Hpt_dom"/>
</dbReference>
<dbReference type="InterPro" id="IPR036641">
    <property type="entry name" value="HPT_dom_sf"/>
</dbReference>
<reference evidence="20" key="1">
    <citation type="submission" date="2023-07" db="EMBL/GenBank/DDBJ databases">
        <title>Genome-based characterization of strain KMM 296 and proposal for reclassification of Cobetia litoralis and Cobetia pacifica, and emended description of the species Cobetia amphilecti and Cobetia marina.</title>
        <authorList>
            <person name="Balabanova L."/>
            <person name="Nedashkovskaya O."/>
        </authorList>
    </citation>
    <scope>NUCLEOTIDE SEQUENCE [LARGE SCALE GENOMIC DNA]</scope>
    <source>
        <strain evidence="20">NRIC 0815</strain>
    </source>
</reference>
<dbReference type="PRINTS" id="PR00344">
    <property type="entry name" value="BCTRLSENSOR"/>
</dbReference>
<dbReference type="InterPro" id="IPR036890">
    <property type="entry name" value="HATPase_C_sf"/>
</dbReference>
<keyword evidence="20" id="KW-1185">Reference proteome</keyword>
<evidence type="ECO:0000256" key="4">
    <source>
        <dbReference type="ARBA" id="ARBA00022475"/>
    </source>
</evidence>
<keyword evidence="11 15" id="KW-0472">Membrane</keyword>
<dbReference type="Pfam" id="PF02518">
    <property type="entry name" value="HATPase_c"/>
    <property type="match status" value="1"/>
</dbReference>
<evidence type="ECO:0000256" key="7">
    <source>
        <dbReference type="ARBA" id="ARBA00022741"/>
    </source>
</evidence>
<feature type="modified residue" description="Phosphohistidine" evidence="12">
    <location>
        <position position="850"/>
    </location>
</feature>
<evidence type="ECO:0000313" key="19">
    <source>
        <dbReference type="EMBL" id="MDI5885367.1"/>
    </source>
</evidence>
<evidence type="ECO:0000256" key="5">
    <source>
        <dbReference type="ARBA" id="ARBA00022553"/>
    </source>
</evidence>
<dbReference type="Gene3D" id="3.30.565.10">
    <property type="entry name" value="Histidine kinase-like ATPase, C-terminal domain"/>
    <property type="match status" value="1"/>
</dbReference>
<dbReference type="CDD" id="cd17546">
    <property type="entry name" value="REC_hyHK_CKI1_RcsC-like"/>
    <property type="match status" value="1"/>
</dbReference>
<feature type="compositionally biased region" description="Basic and acidic residues" evidence="14">
    <location>
        <begin position="758"/>
        <end position="779"/>
    </location>
</feature>
<keyword evidence="8 19" id="KW-0067">ATP-binding</keyword>
<keyword evidence="5 13" id="KW-0597">Phosphoprotein</keyword>
<dbReference type="SUPFAM" id="SSF52172">
    <property type="entry name" value="CheY-like"/>
    <property type="match status" value="1"/>
</dbReference>
<feature type="compositionally biased region" description="Low complexity" evidence="14">
    <location>
        <begin position="795"/>
        <end position="804"/>
    </location>
</feature>
<evidence type="ECO:0000256" key="13">
    <source>
        <dbReference type="PROSITE-ProRule" id="PRU00169"/>
    </source>
</evidence>
<evidence type="ECO:0000256" key="3">
    <source>
        <dbReference type="ARBA" id="ARBA00012438"/>
    </source>
</evidence>
<dbReference type="CDD" id="cd16922">
    <property type="entry name" value="HATPase_EvgS-ArcB-TorS-like"/>
    <property type="match status" value="1"/>
</dbReference>
<feature type="domain" description="Histidine kinase" evidence="16">
    <location>
        <begin position="305"/>
        <end position="522"/>
    </location>
</feature>
<dbReference type="SUPFAM" id="SSF47226">
    <property type="entry name" value="Histidine-containing phosphotransfer domain, HPT domain"/>
    <property type="match status" value="1"/>
</dbReference>
<feature type="compositionally biased region" description="Polar residues" evidence="14">
    <location>
        <begin position="781"/>
        <end position="793"/>
    </location>
</feature>
<feature type="region of interest" description="Disordered" evidence="14">
    <location>
        <begin position="731"/>
        <end position="804"/>
    </location>
</feature>
<evidence type="ECO:0000259" key="17">
    <source>
        <dbReference type="PROSITE" id="PS50110"/>
    </source>
</evidence>
<dbReference type="SUPFAM" id="SSF55874">
    <property type="entry name" value="ATPase domain of HSP90 chaperone/DNA topoisomerase II/histidine kinase"/>
    <property type="match status" value="1"/>
</dbReference>
<dbReference type="Pfam" id="PF00512">
    <property type="entry name" value="HisKA"/>
    <property type="match status" value="1"/>
</dbReference>
<dbReference type="InterPro" id="IPR001789">
    <property type="entry name" value="Sig_transdc_resp-reg_receiver"/>
</dbReference>
<gene>
    <name evidence="19" type="ORF">QLT01_13515</name>
</gene>
<name>A0ABT6URN4_9GAMM</name>
<evidence type="ECO:0000256" key="1">
    <source>
        <dbReference type="ARBA" id="ARBA00000085"/>
    </source>
</evidence>
<evidence type="ECO:0000313" key="20">
    <source>
        <dbReference type="Proteomes" id="UP001229025"/>
    </source>
</evidence>
<evidence type="ECO:0000256" key="9">
    <source>
        <dbReference type="ARBA" id="ARBA00022989"/>
    </source>
</evidence>
<feature type="domain" description="Response regulatory" evidence="17">
    <location>
        <begin position="543"/>
        <end position="663"/>
    </location>
</feature>
<evidence type="ECO:0000259" key="16">
    <source>
        <dbReference type="PROSITE" id="PS50109"/>
    </source>
</evidence>
<dbReference type="Gene3D" id="1.10.287.130">
    <property type="match status" value="1"/>
</dbReference>
<protein>
    <recommendedName>
        <fullName evidence="3">histidine kinase</fullName>
        <ecNumber evidence="3">2.7.13.3</ecNumber>
    </recommendedName>
</protein>
<evidence type="ECO:0000256" key="2">
    <source>
        <dbReference type="ARBA" id="ARBA00004651"/>
    </source>
</evidence>
<evidence type="ECO:0000256" key="12">
    <source>
        <dbReference type="PROSITE-ProRule" id="PRU00110"/>
    </source>
</evidence>
<dbReference type="InterPro" id="IPR003661">
    <property type="entry name" value="HisK_dim/P_dom"/>
</dbReference>
<keyword evidence="6 15" id="KW-0812">Transmembrane</keyword>
<evidence type="ECO:0000256" key="14">
    <source>
        <dbReference type="SAM" id="MobiDB-lite"/>
    </source>
</evidence>
<dbReference type="Gene3D" id="1.20.120.160">
    <property type="entry name" value="HPT domain"/>
    <property type="match status" value="1"/>
</dbReference>
<dbReference type="InterPro" id="IPR003594">
    <property type="entry name" value="HATPase_dom"/>
</dbReference>
<feature type="transmembrane region" description="Helical" evidence="15">
    <location>
        <begin position="245"/>
        <end position="265"/>
    </location>
</feature>
<accession>A0ABT6URN4</accession>
<feature type="domain" description="HPt" evidence="18">
    <location>
        <begin position="811"/>
        <end position="906"/>
    </location>
</feature>
<dbReference type="InterPro" id="IPR005467">
    <property type="entry name" value="His_kinase_dom"/>
</dbReference>
<feature type="transmembrane region" description="Helical" evidence="15">
    <location>
        <begin position="42"/>
        <end position="64"/>
    </location>
</feature>
<comment type="catalytic activity">
    <reaction evidence="1">
        <text>ATP + protein L-histidine = ADP + protein N-phospho-L-histidine.</text>
        <dbReference type="EC" id="2.7.13.3"/>
    </reaction>
</comment>
<dbReference type="PANTHER" id="PTHR45339">
    <property type="entry name" value="HYBRID SIGNAL TRANSDUCTION HISTIDINE KINASE J"/>
    <property type="match status" value="1"/>
</dbReference>
<dbReference type="Proteomes" id="UP001229025">
    <property type="component" value="Unassembled WGS sequence"/>
</dbReference>
<evidence type="ECO:0000256" key="11">
    <source>
        <dbReference type="ARBA" id="ARBA00023136"/>
    </source>
</evidence>
<evidence type="ECO:0000256" key="10">
    <source>
        <dbReference type="ARBA" id="ARBA00023012"/>
    </source>
</evidence>
<dbReference type="SMART" id="SM00387">
    <property type="entry name" value="HATPase_c"/>
    <property type="match status" value="1"/>
</dbReference>
<evidence type="ECO:0000256" key="6">
    <source>
        <dbReference type="ARBA" id="ARBA00022692"/>
    </source>
</evidence>
<dbReference type="SUPFAM" id="SSF47384">
    <property type="entry name" value="Homodimeric domain of signal transducing histidine kinase"/>
    <property type="match status" value="1"/>
</dbReference>
<keyword evidence="9 15" id="KW-1133">Transmembrane helix</keyword>
<dbReference type="Gene3D" id="3.40.50.2300">
    <property type="match status" value="1"/>
</dbReference>
<dbReference type="SMART" id="SM00448">
    <property type="entry name" value="REC"/>
    <property type="match status" value="1"/>
</dbReference>
<evidence type="ECO:0000259" key="18">
    <source>
        <dbReference type="PROSITE" id="PS50894"/>
    </source>
</evidence>
<dbReference type="Pfam" id="PF00072">
    <property type="entry name" value="Response_reg"/>
    <property type="match status" value="1"/>
</dbReference>
<dbReference type="RefSeq" id="WP_284727215.1">
    <property type="nucleotide sequence ID" value="NZ_JASCSA010000011.1"/>
</dbReference>
<keyword evidence="4" id="KW-1003">Cell membrane</keyword>
<dbReference type="SMART" id="SM00388">
    <property type="entry name" value="HisKA"/>
    <property type="match status" value="1"/>
</dbReference>
<sequence>MNQSPDERSPLSGTAADQSLADQGIAASGVGGSGNSPARWPLWLGMAISILCLLASIGIGGTILHNQVSLEDRTRDDAVWSIYKLDREAVSLSSSIARYRVAGPADRASIWNEVLQNYELLYSRTYIFRRGDFQRHLMTLPAVPLLADELMSQIEYLDLRLEKWRHGPVFEGTGPVQGAQADDASVDDAAQSSQVLGPEGREAAEFQKLSDALGDTTQTLLLRVRARLAEELAHERQSRDSLVQLMLLLLALMLLATLMVCRQVWLQARGREQARLQMLAMSSALKHEAARAEQASRAKSEFLATMSHEIRTPLNGVIGMSELLLAEPLQSSAHRYACSLRDSGEVLMGLVDDVLDFSKIEAGKLSVERRPFELHTAIDGVIDLLLPQMDSTRIVFDDRRSAQLPEQVMGDSVRLRQVLLNLLSNAFKFTEQGRVCLLVEALPAGRVRFEVDDTGIGVSEEQAAQLFEPFTQGDASTARRFGGTGLGLSISRRLVELMGGRLGLKQRPGKGACFWFELPLPRAAALKRPAFTSAPLPLSRGEHVLVVDDNHINREVAHSMLSGLGYTVTTVDSGEAALAWYARQRDTVLVLLDLRMPGLDGFAVARRWRAMEHSDRRAPSLIVAMTANVAAGERARCLSAGMNDFLSKPIRRQQLASMLARWQSGSQDLGEWRVNALASTQPFDPISYSPTTERPPHFEAPPVTGEALARAASLVASLDSPAARRRMIHEAQARATEAEAEAEAEADKVNEPSAAGPIERREPEGKGESEGEGEREKGGHTSMNTRESWTSGGSAAELAQAATPALRDELDADSIAALEAAFEEQLEQQSQRLSRAVDHMDLKQLQHEAHLLKGSAATLDHDLLRDAALQLELLLASDTPRTRIEAAVAALLAEIRNHRIAHDAGQAWR</sequence>
<keyword evidence="10" id="KW-0902">Two-component regulatory system</keyword>
<organism evidence="19 20">
    <name type="scientific">Cobetia amphilecti</name>
    <dbReference type="NCBI Taxonomy" id="1055104"/>
    <lineage>
        <taxon>Bacteria</taxon>
        <taxon>Pseudomonadati</taxon>
        <taxon>Pseudomonadota</taxon>
        <taxon>Gammaproteobacteria</taxon>
        <taxon>Oceanospirillales</taxon>
        <taxon>Halomonadaceae</taxon>
        <taxon>Cobetia</taxon>
    </lineage>
</organism>
<comment type="subcellular location">
    <subcellularLocation>
        <location evidence="2">Cell membrane</location>
        <topology evidence="2">Multi-pass membrane protein</topology>
    </subcellularLocation>
</comment>
<dbReference type="InterPro" id="IPR004358">
    <property type="entry name" value="Sig_transdc_His_kin-like_C"/>
</dbReference>
<dbReference type="EMBL" id="JASCSA010000011">
    <property type="protein sequence ID" value="MDI5885367.1"/>
    <property type="molecule type" value="Genomic_DNA"/>
</dbReference>
<dbReference type="GO" id="GO:0005524">
    <property type="term" value="F:ATP binding"/>
    <property type="evidence" value="ECO:0007669"/>
    <property type="project" value="UniProtKB-KW"/>
</dbReference>
<keyword evidence="7" id="KW-0547">Nucleotide-binding</keyword>
<dbReference type="Pfam" id="PF01627">
    <property type="entry name" value="Hpt"/>
    <property type="match status" value="1"/>
</dbReference>
<dbReference type="CDD" id="cd00082">
    <property type="entry name" value="HisKA"/>
    <property type="match status" value="1"/>
</dbReference>
<dbReference type="PROSITE" id="PS50894">
    <property type="entry name" value="HPT"/>
    <property type="match status" value="1"/>
</dbReference>
<comment type="caution">
    <text evidence="19">The sequence shown here is derived from an EMBL/GenBank/DDBJ whole genome shotgun (WGS) entry which is preliminary data.</text>
</comment>
<dbReference type="PANTHER" id="PTHR45339:SF1">
    <property type="entry name" value="HYBRID SIGNAL TRANSDUCTION HISTIDINE KINASE J"/>
    <property type="match status" value="1"/>
</dbReference>
<evidence type="ECO:0000256" key="15">
    <source>
        <dbReference type="SAM" id="Phobius"/>
    </source>
</evidence>
<dbReference type="InterPro" id="IPR011006">
    <property type="entry name" value="CheY-like_superfamily"/>
</dbReference>
<evidence type="ECO:0000256" key="8">
    <source>
        <dbReference type="ARBA" id="ARBA00022840"/>
    </source>
</evidence>
<dbReference type="EC" id="2.7.13.3" evidence="3"/>
<proteinExistence type="predicted"/>
<dbReference type="InterPro" id="IPR036097">
    <property type="entry name" value="HisK_dim/P_sf"/>
</dbReference>
<feature type="modified residue" description="4-aspartylphosphate" evidence="13">
    <location>
        <position position="593"/>
    </location>
</feature>